<keyword evidence="2" id="KW-0813">Transport</keyword>
<feature type="transmembrane region" description="Helical" evidence="8">
    <location>
        <begin position="184"/>
        <end position="206"/>
    </location>
</feature>
<dbReference type="AlphaFoldDB" id="A0A1G9QEF4"/>
<feature type="transmembrane region" description="Helical" evidence="8">
    <location>
        <begin position="274"/>
        <end position="294"/>
    </location>
</feature>
<dbReference type="OrthoDB" id="9810134at2"/>
<keyword evidence="5 11" id="KW-0067">ATP-binding</keyword>
<evidence type="ECO:0000256" key="3">
    <source>
        <dbReference type="ARBA" id="ARBA00022692"/>
    </source>
</evidence>
<dbReference type="SUPFAM" id="SSF90123">
    <property type="entry name" value="ABC transporter transmembrane region"/>
    <property type="match status" value="1"/>
</dbReference>
<dbReference type="InterPro" id="IPR003593">
    <property type="entry name" value="AAA+_ATPase"/>
</dbReference>
<evidence type="ECO:0000256" key="2">
    <source>
        <dbReference type="ARBA" id="ARBA00022448"/>
    </source>
</evidence>
<keyword evidence="4" id="KW-0547">Nucleotide-binding</keyword>
<feature type="transmembrane region" description="Helical" evidence="8">
    <location>
        <begin position="32"/>
        <end position="50"/>
    </location>
</feature>
<evidence type="ECO:0000256" key="6">
    <source>
        <dbReference type="ARBA" id="ARBA00022989"/>
    </source>
</evidence>
<evidence type="ECO:0000256" key="5">
    <source>
        <dbReference type="ARBA" id="ARBA00022840"/>
    </source>
</evidence>
<evidence type="ECO:0000256" key="7">
    <source>
        <dbReference type="ARBA" id="ARBA00023136"/>
    </source>
</evidence>
<name>A0A1G9QEF4_9FIRM</name>
<evidence type="ECO:0000259" key="10">
    <source>
        <dbReference type="PROSITE" id="PS50929"/>
    </source>
</evidence>
<dbReference type="InterPro" id="IPR017871">
    <property type="entry name" value="ABC_transporter-like_CS"/>
</dbReference>
<dbReference type="Pfam" id="PF06472">
    <property type="entry name" value="ABC_membrane_2"/>
    <property type="match status" value="1"/>
</dbReference>
<dbReference type="Gene3D" id="1.20.1560.10">
    <property type="entry name" value="ABC transporter type 1, transmembrane domain"/>
    <property type="match status" value="1"/>
</dbReference>
<dbReference type="Pfam" id="PF00005">
    <property type="entry name" value="ABC_tran"/>
    <property type="match status" value="1"/>
</dbReference>
<dbReference type="CDD" id="cd03223">
    <property type="entry name" value="ABCD_peroxisomal_ALDP"/>
    <property type="match status" value="1"/>
</dbReference>
<sequence>MRPTLNRSFFKGMWNLTRTYWHSEEKWRARSLLTAIVLLNLAVVYMLVLLNKWNNRFYNSLQDYDIDRFWSLVGEFSLLAAVYIIIAVYAMYLQQMLEINWRRWLTGRYLRTWLHNQTYYRLQLLDNSSDNPDQRISEDLNLFTTLTLDLSVGLLRTTVTLASFAVILWNLSGELVLPLGGHQVAIPGYLVWVSFIYAVLGTWLTVKIGRPLIALNYHQQRYEADFRFSLIRLRENSESIAFYGGERQEEINFSKRFKKVFDNFWTIMLRRKKLTWFTSGYSQIAIIFPILVVAPRYFGGQLALGGLMQTVTAFDKVREGFSFFISSYTSLAEWQAVVNRLLGFDANVAQVNAQAGNEGVKIVDTADSELQVSGLDVALPNGVRLLKQLELRLAAGDSLLITGQSGCGKSTLMRTMAGIWPFGQGTIRRPAGQSMLFLPQKPYLPQGTLRDALLYPYGGGLISDSRIKEIMAICRLSEFTGKLDMADNWSHILSLGEQQRIAFARVMLQQPQWLFLDEATSALDESTERWLYRQLKEQLATTAIISIGHRNTLTGYHKMKLSLDGDGKWSLLQL</sequence>
<evidence type="ECO:0000256" key="8">
    <source>
        <dbReference type="SAM" id="Phobius"/>
    </source>
</evidence>
<keyword evidence="12" id="KW-1185">Reference proteome</keyword>
<feature type="domain" description="ABC transporter" evidence="9">
    <location>
        <begin position="370"/>
        <end position="574"/>
    </location>
</feature>
<gene>
    <name evidence="11" type="ORF">SAMN04488502_102147</name>
</gene>
<dbReference type="InterPro" id="IPR003439">
    <property type="entry name" value="ABC_transporter-like_ATP-bd"/>
</dbReference>
<dbReference type="RefSeq" id="WP_092070361.1">
    <property type="nucleotide sequence ID" value="NZ_FNHB01000002.1"/>
</dbReference>
<dbReference type="PROSITE" id="PS50893">
    <property type="entry name" value="ABC_TRANSPORTER_2"/>
    <property type="match status" value="1"/>
</dbReference>
<dbReference type="InterPro" id="IPR027417">
    <property type="entry name" value="P-loop_NTPase"/>
</dbReference>
<dbReference type="GO" id="GO:0140359">
    <property type="term" value="F:ABC-type transporter activity"/>
    <property type="evidence" value="ECO:0007669"/>
    <property type="project" value="InterPro"/>
</dbReference>
<dbReference type="InterPro" id="IPR036640">
    <property type="entry name" value="ABC1_TM_sf"/>
</dbReference>
<dbReference type="EMBL" id="FNHB01000002">
    <property type="protein sequence ID" value="SDM09474.1"/>
    <property type="molecule type" value="Genomic_DNA"/>
</dbReference>
<protein>
    <submittedName>
        <fullName evidence="11">Putative ATP-binding cassette transporter</fullName>
    </submittedName>
</protein>
<dbReference type="PANTHER" id="PTHR11384">
    <property type="entry name" value="ATP-BINDING CASSETTE, SUB-FAMILY D MEMBER"/>
    <property type="match status" value="1"/>
</dbReference>
<dbReference type="GO" id="GO:0005524">
    <property type="term" value="F:ATP binding"/>
    <property type="evidence" value="ECO:0007669"/>
    <property type="project" value="UniProtKB-KW"/>
</dbReference>
<dbReference type="SMART" id="SM00382">
    <property type="entry name" value="AAA"/>
    <property type="match status" value="1"/>
</dbReference>
<dbReference type="InterPro" id="IPR011527">
    <property type="entry name" value="ABC1_TM_dom"/>
</dbReference>
<keyword evidence="7 8" id="KW-0472">Membrane</keyword>
<dbReference type="PANTHER" id="PTHR11384:SF59">
    <property type="entry name" value="LYSOSOMAL COBALAMIN TRANSPORTER ABCD4"/>
    <property type="match status" value="1"/>
</dbReference>
<keyword evidence="3 8" id="KW-0812">Transmembrane</keyword>
<dbReference type="GO" id="GO:0016887">
    <property type="term" value="F:ATP hydrolysis activity"/>
    <property type="evidence" value="ECO:0007669"/>
    <property type="project" value="InterPro"/>
</dbReference>
<comment type="subcellular location">
    <subcellularLocation>
        <location evidence="1">Cell membrane</location>
        <topology evidence="1">Multi-pass membrane protein</topology>
    </subcellularLocation>
</comment>
<dbReference type="STRING" id="146817.SAMN04488502_102147"/>
<dbReference type="Proteomes" id="UP000214880">
    <property type="component" value="Unassembled WGS sequence"/>
</dbReference>
<dbReference type="PROSITE" id="PS00211">
    <property type="entry name" value="ABC_TRANSPORTER_1"/>
    <property type="match status" value="1"/>
</dbReference>
<feature type="transmembrane region" description="Helical" evidence="8">
    <location>
        <begin position="153"/>
        <end position="172"/>
    </location>
</feature>
<evidence type="ECO:0000313" key="12">
    <source>
        <dbReference type="Proteomes" id="UP000214880"/>
    </source>
</evidence>
<feature type="domain" description="ABC transmembrane type-1" evidence="10">
    <location>
        <begin position="35"/>
        <end position="333"/>
    </location>
</feature>
<accession>A0A1G9QEF4</accession>
<evidence type="ECO:0000256" key="4">
    <source>
        <dbReference type="ARBA" id="ARBA00022741"/>
    </source>
</evidence>
<dbReference type="InterPro" id="IPR050835">
    <property type="entry name" value="ABC_transporter_sub-D"/>
</dbReference>
<dbReference type="GO" id="GO:0005886">
    <property type="term" value="C:plasma membrane"/>
    <property type="evidence" value="ECO:0007669"/>
    <property type="project" value="UniProtKB-SubCell"/>
</dbReference>
<evidence type="ECO:0000259" key="9">
    <source>
        <dbReference type="PROSITE" id="PS50893"/>
    </source>
</evidence>
<proteinExistence type="predicted"/>
<feature type="transmembrane region" description="Helical" evidence="8">
    <location>
        <begin position="70"/>
        <end position="93"/>
    </location>
</feature>
<keyword evidence="6 8" id="KW-1133">Transmembrane helix</keyword>
<evidence type="ECO:0000256" key="1">
    <source>
        <dbReference type="ARBA" id="ARBA00004651"/>
    </source>
</evidence>
<dbReference type="Gene3D" id="3.40.50.300">
    <property type="entry name" value="P-loop containing nucleotide triphosphate hydrolases"/>
    <property type="match status" value="1"/>
</dbReference>
<evidence type="ECO:0000313" key="11">
    <source>
        <dbReference type="EMBL" id="SDM09474.1"/>
    </source>
</evidence>
<dbReference type="PROSITE" id="PS50929">
    <property type="entry name" value="ABC_TM1F"/>
    <property type="match status" value="1"/>
</dbReference>
<dbReference type="SUPFAM" id="SSF52540">
    <property type="entry name" value="P-loop containing nucleoside triphosphate hydrolases"/>
    <property type="match status" value="1"/>
</dbReference>
<organism evidence="11 12">
    <name type="scientific">Dendrosporobacter quercicolus</name>
    <dbReference type="NCBI Taxonomy" id="146817"/>
    <lineage>
        <taxon>Bacteria</taxon>
        <taxon>Bacillati</taxon>
        <taxon>Bacillota</taxon>
        <taxon>Negativicutes</taxon>
        <taxon>Selenomonadales</taxon>
        <taxon>Sporomusaceae</taxon>
        <taxon>Dendrosporobacter</taxon>
    </lineage>
</organism>
<reference evidence="11 12" key="1">
    <citation type="submission" date="2016-10" db="EMBL/GenBank/DDBJ databases">
        <authorList>
            <person name="de Groot N.N."/>
        </authorList>
    </citation>
    <scope>NUCLEOTIDE SEQUENCE [LARGE SCALE GENOMIC DNA]</scope>
    <source>
        <strain evidence="11 12">DSM 1736</strain>
    </source>
</reference>